<name>A0A1G6YW55_9ACTN</name>
<dbReference type="InterPro" id="IPR050736">
    <property type="entry name" value="Sensor_HK_Regulatory"/>
</dbReference>
<dbReference type="RefSeq" id="WP_090860191.1">
    <property type="nucleotide sequence ID" value="NZ_FMZM01000012.1"/>
</dbReference>
<feature type="compositionally biased region" description="Basic and acidic residues" evidence="8">
    <location>
        <begin position="152"/>
        <end position="167"/>
    </location>
</feature>
<keyword evidence="5" id="KW-0808">Transferase</keyword>
<dbReference type="Pfam" id="PF00512">
    <property type="entry name" value="HisKA"/>
    <property type="match status" value="1"/>
</dbReference>
<dbReference type="SUPFAM" id="SSF47384">
    <property type="entry name" value="Homodimeric domain of signal transducing histidine kinase"/>
    <property type="match status" value="1"/>
</dbReference>
<sequence>MTRPDLDVVERRSFDHYARLVHRFVRVPVALVTLVESDRQVFAGALGLPQPFATTRQTPLSHSFCQYVVADRAPLVVADARSDARLAANRAIPDLQVIAYAGWPLTDTDGTAVGSLCAIDHQPRTWSDDDLETLRDLARACSTELGIAPRVTHEAAHRDGRERRTSTADDAASPARLLHVEDDLVATVSHELRTPLTSIVGNLELLAEELDHPSVAASRALATIERNAHRLQARIAQLLDTAERRRSLTLAPTDLSSLVAQLASSFAEQATAAGVALVLDAPLPQPAVVDHPRIEQAVENLVGNALKYTDRGGTVTIRCDGGPDEVRITIADDGIGMTDAETARAFDSFWRADAVSRTTAPGVGIGLSLVRDILHAHGGTVSITSEPGAGTTCVLTVPRAAGGEAPTRP</sequence>
<evidence type="ECO:0000256" key="5">
    <source>
        <dbReference type="ARBA" id="ARBA00022679"/>
    </source>
</evidence>
<dbReference type="STRING" id="1045774.SAMN05421872_112184"/>
<dbReference type="SMART" id="SM00388">
    <property type="entry name" value="HisKA"/>
    <property type="match status" value="1"/>
</dbReference>
<dbReference type="InterPro" id="IPR029016">
    <property type="entry name" value="GAF-like_dom_sf"/>
</dbReference>
<dbReference type="InterPro" id="IPR003661">
    <property type="entry name" value="HisK_dim/P_dom"/>
</dbReference>
<accession>A0A1G6YW55</accession>
<dbReference type="InterPro" id="IPR036890">
    <property type="entry name" value="HATPase_C_sf"/>
</dbReference>
<feature type="region of interest" description="Disordered" evidence="8">
    <location>
        <begin position="152"/>
        <end position="171"/>
    </location>
</feature>
<dbReference type="InterPro" id="IPR036097">
    <property type="entry name" value="HisK_dim/P_sf"/>
</dbReference>
<dbReference type="PANTHER" id="PTHR43711">
    <property type="entry name" value="TWO-COMPONENT HISTIDINE KINASE"/>
    <property type="match status" value="1"/>
</dbReference>
<evidence type="ECO:0000313" key="11">
    <source>
        <dbReference type="Proteomes" id="UP000199034"/>
    </source>
</evidence>
<evidence type="ECO:0000259" key="9">
    <source>
        <dbReference type="PROSITE" id="PS50109"/>
    </source>
</evidence>
<dbReference type="PRINTS" id="PR00344">
    <property type="entry name" value="BCTRLSENSOR"/>
</dbReference>
<dbReference type="InterPro" id="IPR003018">
    <property type="entry name" value="GAF"/>
</dbReference>
<dbReference type="OrthoDB" id="3272969at2"/>
<organism evidence="10 11">
    <name type="scientific">Nocardioides lianchengensis</name>
    <dbReference type="NCBI Taxonomy" id="1045774"/>
    <lineage>
        <taxon>Bacteria</taxon>
        <taxon>Bacillati</taxon>
        <taxon>Actinomycetota</taxon>
        <taxon>Actinomycetes</taxon>
        <taxon>Propionibacteriales</taxon>
        <taxon>Nocardioidaceae</taxon>
        <taxon>Nocardioides</taxon>
    </lineage>
</organism>
<dbReference type="InterPro" id="IPR005467">
    <property type="entry name" value="His_kinase_dom"/>
</dbReference>
<reference evidence="10 11" key="1">
    <citation type="submission" date="2016-10" db="EMBL/GenBank/DDBJ databases">
        <authorList>
            <person name="de Groot N.N."/>
        </authorList>
    </citation>
    <scope>NUCLEOTIDE SEQUENCE [LARGE SCALE GENOMIC DNA]</scope>
    <source>
        <strain evidence="10 11">CGMCC 4.6858</strain>
    </source>
</reference>
<feature type="domain" description="Histidine kinase" evidence="9">
    <location>
        <begin position="187"/>
        <end position="401"/>
    </location>
</feature>
<evidence type="ECO:0000256" key="4">
    <source>
        <dbReference type="ARBA" id="ARBA00022553"/>
    </source>
</evidence>
<dbReference type="InterPro" id="IPR004358">
    <property type="entry name" value="Sig_transdc_His_kin-like_C"/>
</dbReference>
<evidence type="ECO:0000256" key="2">
    <source>
        <dbReference type="ARBA" id="ARBA00004236"/>
    </source>
</evidence>
<dbReference type="FunFam" id="3.30.565.10:FF:000006">
    <property type="entry name" value="Sensor histidine kinase WalK"/>
    <property type="match status" value="1"/>
</dbReference>
<evidence type="ECO:0000256" key="3">
    <source>
        <dbReference type="ARBA" id="ARBA00012438"/>
    </source>
</evidence>
<comment type="catalytic activity">
    <reaction evidence="1">
        <text>ATP + protein L-histidine = ADP + protein N-phospho-L-histidine.</text>
        <dbReference type="EC" id="2.7.13.3"/>
    </reaction>
</comment>
<dbReference type="Pfam" id="PF01590">
    <property type="entry name" value="GAF"/>
    <property type="match status" value="1"/>
</dbReference>
<comment type="subcellular location">
    <subcellularLocation>
        <location evidence="2">Cell membrane</location>
    </subcellularLocation>
</comment>
<keyword evidence="7" id="KW-0902">Two-component regulatory system</keyword>
<dbReference type="GO" id="GO:0000155">
    <property type="term" value="F:phosphorelay sensor kinase activity"/>
    <property type="evidence" value="ECO:0007669"/>
    <property type="project" value="InterPro"/>
</dbReference>
<dbReference type="SUPFAM" id="SSF55874">
    <property type="entry name" value="ATPase domain of HSP90 chaperone/DNA topoisomerase II/histidine kinase"/>
    <property type="match status" value="1"/>
</dbReference>
<evidence type="ECO:0000313" key="10">
    <source>
        <dbReference type="EMBL" id="SDD94578.1"/>
    </source>
</evidence>
<dbReference type="Gene3D" id="3.30.565.10">
    <property type="entry name" value="Histidine kinase-like ATPase, C-terminal domain"/>
    <property type="match status" value="1"/>
</dbReference>
<dbReference type="Gene3D" id="1.10.287.130">
    <property type="match status" value="1"/>
</dbReference>
<dbReference type="EMBL" id="FMZM01000012">
    <property type="protein sequence ID" value="SDD94578.1"/>
    <property type="molecule type" value="Genomic_DNA"/>
</dbReference>
<dbReference type="PROSITE" id="PS50109">
    <property type="entry name" value="HIS_KIN"/>
    <property type="match status" value="1"/>
</dbReference>
<keyword evidence="4" id="KW-0597">Phosphoprotein</keyword>
<keyword evidence="11" id="KW-1185">Reference proteome</keyword>
<dbReference type="SUPFAM" id="SSF55781">
    <property type="entry name" value="GAF domain-like"/>
    <property type="match status" value="1"/>
</dbReference>
<dbReference type="InterPro" id="IPR003594">
    <property type="entry name" value="HATPase_dom"/>
</dbReference>
<dbReference type="SMART" id="SM00065">
    <property type="entry name" value="GAF"/>
    <property type="match status" value="1"/>
</dbReference>
<dbReference type="GO" id="GO:0005886">
    <property type="term" value="C:plasma membrane"/>
    <property type="evidence" value="ECO:0007669"/>
    <property type="project" value="UniProtKB-SubCell"/>
</dbReference>
<evidence type="ECO:0000256" key="7">
    <source>
        <dbReference type="ARBA" id="ARBA00023012"/>
    </source>
</evidence>
<evidence type="ECO:0000256" key="8">
    <source>
        <dbReference type="SAM" id="MobiDB-lite"/>
    </source>
</evidence>
<dbReference type="EC" id="2.7.13.3" evidence="3"/>
<keyword evidence="6" id="KW-0418">Kinase</keyword>
<dbReference type="SMART" id="SM00387">
    <property type="entry name" value="HATPase_c"/>
    <property type="match status" value="1"/>
</dbReference>
<dbReference type="PANTHER" id="PTHR43711:SF1">
    <property type="entry name" value="HISTIDINE KINASE 1"/>
    <property type="match status" value="1"/>
</dbReference>
<evidence type="ECO:0000256" key="6">
    <source>
        <dbReference type="ARBA" id="ARBA00022777"/>
    </source>
</evidence>
<dbReference type="Pfam" id="PF02518">
    <property type="entry name" value="HATPase_c"/>
    <property type="match status" value="1"/>
</dbReference>
<dbReference type="CDD" id="cd00082">
    <property type="entry name" value="HisKA"/>
    <property type="match status" value="1"/>
</dbReference>
<proteinExistence type="predicted"/>
<dbReference type="AlphaFoldDB" id="A0A1G6YW55"/>
<gene>
    <name evidence="10" type="ORF">SAMN05421872_112184</name>
</gene>
<protein>
    <recommendedName>
        <fullName evidence="3">histidine kinase</fullName>
        <ecNumber evidence="3">2.7.13.3</ecNumber>
    </recommendedName>
</protein>
<dbReference type="Gene3D" id="3.30.450.40">
    <property type="match status" value="1"/>
</dbReference>
<dbReference type="CDD" id="cd00075">
    <property type="entry name" value="HATPase"/>
    <property type="match status" value="1"/>
</dbReference>
<evidence type="ECO:0000256" key="1">
    <source>
        <dbReference type="ARBA" id="ARBA00000085"/>
    </source>
</evidence>
<dbReference type="Proteomes" id="UP000199034">
    <property type="component" value="Unassembled WGS sequence"/>
</dbReference>